<keyword evidence="2" id="KW-0472">Membrane</keyword>
<dbReference type="Gene3D" id="1.10.150.320">
    <property type="entry name" value="Photosystem II 12 kDa extrinsic protein"/>
    <property type="match status" value="1"/>
</dbReference>
<dbReference type="InterPro" id="IPR051675">
    <property type="entry name" value="Endo/Exo/Phosphatase_dom_1"/>
</dbReference>
<dbReference type="SUPFAM" id="SSF47781">
    <property type="entry name" value="RuvA domain 2-like"/>
    <property type="match status" value="1"/>
</dbReference>
<keyword evidence="2" id="KW-0812">Transmembrane</keyword>
<evidence type="ECO:0000256" key="1">
    <source>
        <dbReference type="SAM" id="MobiDB-lite"/>
    </source>
</evidence>
<dbReference type="Pfam" id="PF12836">
    <property type="entry name" value="HHH_3"/>
    <property type="match status" value="1"/>
</dbReference>
<keyword evidence="5" id="KW-1185">Reference proteome</keyword>
<evidence type="ECO:0000313" key="5">
    <source>
        <dbReference type="Proteomes" id="UP001519296"/>
    </source>
</evidence>
<feature type="domain" description="Helix-hairpin-helix DNA-binding motif class 1" evidence="3">
    <location>
        <begin position="194"/>
        <end position="213"/>
    </location>
</feature>
<sequence length="217" mass="23723">MLEEMIKKLKNYRLPLLFAGLFFLGLYLFWSQSQPSQTSNLQELLEERTSKSSSSLPQESKKEASQTSSESATITVDVKGAVKRPGVYQLASQSRLHDALEKAGGLTDDADSRSVNLAQKLKDEDLIYVARQGEEGATLASNSANPASSAQGQAKVNLNTASQEELQTISGIGQKKAQDIIAYRESKGKFDSVEELKEVSGIGDKTLEKLRDYVTVD</sequence>
<gene>
    <name evidence="4" type="ORF">C4K46_01785</name>
</gene>
<reference evidence="4 5" key="1">
    <citation type="submission" date="2018-02" db="EMBL/GenBank/DDBJ databases">
        <title>Draft genome sequence of Streptococcus oricebi CCUG 70868T type strain.</title>
        <authorList>
            <person name="Mendez V."/>
            <person name="Salva-Serra F."/>
            <person name="Jaen-Luchoro D."/>
            <person name="Gonzales-Siles L."/>
            <person name="Karlsson R."/>
            <person name="Engstrom-Jakobsson H."/>
            <person name="Busquets A."/>
            <person name="Gomila M."/>
            <person name="Pineiro-Iglesias B."/>
            <person name="Bennasar-Figueras A."/>
            <person name="Seeger M."/>
            <person name="Moore E."/>
        </authorList>
    </citation>
    <scope>NUCLEOTIDE SEQUENCE [LARGE SCALE GENOMIC DNA]</scope>
    <source>
        <strain evidence="4 5">CCUG 70868</strain>
    </source>
</reference>
<feature type="region of interest" description="Disordered" evidence="1">
    <location>
        <begin position="41"/>
        <end position="73"/>
    </location>
</feature>
<protein>
    <submittedName>
        <fullName evidence="4">Competence protein CelA</fullName>
    </submittedName>
</protein>
<evidence type="ECO:0000256" key="2">
    <source>
        <dbReference type="SAM" id="Phobius"/>
    </source>
</evidence>
<feature type="transmembrane region" description="Helical" evidence="2">
    <location>
        <begin position="12"/>
        <end position="30"/>
    </location>
</feature>
<evidence type="ECO:0000313" key="4">
    <source>
        <dbReference type="EMBL" id="MBP2622664.1"/>
    </source>
</evidence>
<keyword evidence="2" id="KW-1133">Transmembrane helix</keyword>
<proteinExistence type="predicted"/>
<dbReference type="PANTHER" id="PTHR21180">
    <property type="entry name" value="ENDONUCLEASE/EXONUCLEASE/PHOSPHATASE FAMILY DOMAIN-CONTAINING PROTEIN 1"/>
    <property type="match status" value="1"/>
</dbReference>
<organism evidence="4 5">
    <name type="scientific">Streptococcus oricebi</name>
    <dbReference type="NCBI Taxonomy" id="1547447"/>
    <lineage>
        <taxon>Bacteria</taxon>
        <taxon>Bacillati</taxon>
        <taxon>Bacillota</taxon>
        <taxon>Bacilli</taxon>
        <taxon>Lactobacillales</taxon>
        <taxon>Streptococcaceae</taxon>
        <taxon>Streptococcus</taxon>
    </lineage>
</organism>
<comment type="caution">
    <text evidence="4">The sequence shown here is derived from an EMBL/GenBank/DDBJ whole genome shotgun (WGS) entry which is preliminary data.</text>
</comment>
<name>A0ABS5B1G5_9STRE</name>
<accession>A0ABS5B1G5</accession>
<dbReference type="Proteomes" id="UP001519296">
    <property type="component" value="Unassembled WGS sequence"/>
</dbReference>
<evidence type="ECO:0000259" key="3">
    <source>
        <dbReference type="SMART" id="SM00278"/>
    </source>
</evidence>
<feature type="domain" description="Helix-hairpin-helix DNA-binding motif class 1" evidence="3">
    <location>
        <begin position="164"/>
        <end position="183"/>
    </location>
</feature>
<dbReference type="RefSeq" id="WP_209626738.1">
    <property type="nucleotide sequence ID" value="NZ_PRDG01000001.1"/>
</dbReference>
<dbReference type="InterPro" id="IPR019554">
    <property type="entry name" value="Soluble_ligand-bd"/>
</dbReference>
<dbReference type="InterPro" id="IPR010994">
    <property type="entry name" value="RuvA_2-like"/>
</dbReference>
<dbReference type="EMBL" id="PRDG01000001">
    <property type="protein sequence ID" value="MBP2622664.1"/>
    <property type="molecule type" value="Genomic_DNA"/>
</dbReference>
<dbReference type="SMART" id="SM00278">
    <property type="entry name" value="HhH1"/>
    <property type="match status" value="2"/>
</dbReference>
<dbReference type="InterPro" id="IPR003583">
    <property type="entry name" value="Hlx-hairpin-Hlx_DNA-bd_motif"/>
</dbReference>
<dbReference type="NCBIfam" id="TIGR00426">
    <property type="entry name" value="competence protein ComEA helix-hairpin-helix repeat region"/>
    <property type="match status" value="1"/>
</dbReference>
<dbReference type="Pfam" id="PF10531">
    <property type="entry name" value="SLBB"/>
    <property type="match status" value="1"/>
</dbReference>
<dbReference type="PANTHER" id="PTHR21180:SF32">
    <property type="entry name" value="ENDONUCLEASE_EXONUCLEASE_PHOSPHATASE FAMILY DOMAIN-CONTAINING PROTEIN 1"/>
    <property type="match status" value="1"/>
</dbReference>
<dbReference type="InterPro" id="IPR004509">
    <property type="entry name" value="Competence_ComEA_HhH"/>
</dbReference>